<keyword evidence="2" id="KW-1185">Reference proteome</keyword>
<name>A0A0D8HHI9_9ACTN</name>
<dbReference type="STRING" id="1280514.AXFE_17670"/>
<organism evidence="1 2">
    <name type="scientific">Acidithrix ferrooxidans</name>
    <dbReference type="NCBI Taxonomy" id="1280514"/>
    <lineage>
        <taxon>Bacteria</taxon>
        <taxon>Bacillati</taxon>
        <taxon>Actinomycetota</taxon>
        <taxon>Acidimicrobiia</taxon>
        <taxon>Acidimicrobiales</taxon>
        <taxon>Acidimicrobiaceae</taxon>
        <taxon>Acidithrix</taxon>
    </lineage>
</organism>
<sequence length="78" mass="8772">MEGGYQITASRQIGRWRGVILQAHKPDDERIGAICYPTSPDPRSNEEVVPDGDAIIAELSKSNLSTQKLLFDEYCEKY</sequence>
<proteinExistence type="predicted"/>
<accession>A0A0D8HHI9</accession>
<dbReference type="AlphaFoldDB" id="A0A0D8HHI9"/>
<dbReference type="OrthoDB" id="2065409at2"/>
<dbReference type="RefSeq" id="WP_052605458.1">
    <property type="nucleotide sequence ID" value="NZ_JXYS01000046.1"/>
</dbReference>
<comment type="caution">
    <text evidence="1">The sequence shown here is derived from an EMBL/GenBank/DDBJ whole genome shotgun (WGS) entry which is preliminary data.</text>
</comment>
<protein>
    <submittedName>
        <fullName evidence="1">Uncharacterized protein</fullName>
    </submittedName>
</protein>
<evidence type="ECO:0000313" key="2">
    <source>
        <dbReference type="Proteomes" id="UP000032360"/>
    </source>
</evidence>
<evidence type="ECO:0000313" key="1">
    <source>
        <dbReference type="EMBL" id="KJF17373.1"/>
    </source>
</evidence>
<dbReference type="EMBL" id="JXYS01000046">
    <property type="protein sequence ID" value="KJF17373.1"/>
    <property type="molecule type" value="Genomic_DNA"/>
</dbReference>
<gene>
    <name evidence="1" type="ORF">AXFE_17670</name>
</gene>
<reference evidence="1 2" key="1">
    <citation type="submission" date="2015-01" db="EMBL/GenBank/DDBJ databases">
        <title>Draft genome of the acidophilic iron oxidizer Acidithrix ferrooxidans strain Py-F3.</title>
        <authorList>
            <person name="Poehlein A."/>
            <person name="Eisen S."/>
            <person name="Schloemann M."/>
            <person name="Johnson B.D."/>
            <person name="Daniel R."/>
            <person name="Muehling M."/>
        </authorList>
    </citation>
    <scope>NUCLEOTIDE SEQUENCE [LARGE SCALE GENOMIC DNA]</scope>
    <source>
        <strain evidence="1 2">Py-F3</strain>
    </source>
</reference>
<dbReference type="Proteomes" id="UP000032360">
    <property type="component" value="Unassembled WGS sequence"/>
</dbReference>